<evidence type="ECO:0000256" key="5">
    <source>
        <dbReference type="ARBA" id="ARBA00023015"/>
    </source>
</evidence>
<dbReference type="RefSeq" id="WP_079425067.1">
    <property type="nucleotide sequence ID" value="NZ_MZGV01000027.1"/>
</dbReference>
<dbReference type="GO" id="GO:0045892">
    <property type="term" value="P:negative regulation of DNA-templated transcription"/>
    <property type="evidence" value="ECO:0007669"/>
    <property type="project" value="InterPro"/>
</dbReference>
<reference evidence="8 9" key="1">
    <citation type="submission" date="2017-03" db="EMBL/GenBank/DDBJ databases">
        <title>Genome sequence of Clostridium oryzae DSM 28571.</title>
        <authorList>
            <person name="Poehlein A."/>
            <person name="Daniel R."/>
        </authorList>
    </citation>
    <scope>NUCLEOTIDE SEQUENCE [LARGE SCALE GENOMIC DNA]</scope>
    <source>
        <strain evidence="8 9">DSM 28571</strain>
    </source>
</reference>
<gene>
    <name evidence="8" type="ORF">CLORY_25780</name>
</gene>
<proteinExistence type="inferred from homology"/>
<keyword evidence="3" id="KW-0678">Repressor</keyword>
<dbReference type="NCBIfam" id="TIGR03824">
    <property type="entry name" value="FlgM_jcvi"/>
    <property type="match status" value="1"/>
</dbReference>
<sequence>MKIDGIGTNNIIELYTKNKTNNVKPKTNVGEDTIEISNVGRNLNTMSAGLKGDVSEAHIEKLREAVSSGTYKPDAKLVAQKMIDIIKGRDV</sequence>
<protein>
    <recommendedName>
        <fullName evidence="2">Negative regulator of flagellin synthesis</fullName>
    </recommendedName>
</protein>
<evidence type="ECO:0000256" key="4">
    <source>
        <dbReference type="ARBA" id="ARBA00022795"/>
    </source>
</evidence>
<keyword evidence="4" id="KW-1005">Bacterial flagellum biogenesis</keyword>
<dbReference type="Proteomes" id="UP000190080">
    <property type="component" value="Unassembled WGS sequence"/>
</dbReference>
<comment type="caution">
    <text evidence="8">The sequence shown here is derived from an EMBL/GenBank/DDBJ whole genome shotgun (WGS) entry which is preliminary data.</text>
</comment>
<dbReference type="SUPFAM" id="SSF101498">
    <property type="entry name" value="Anti-sigma factor FlgM"/>
    <property type="match status" value="1"/>
</dbReference>
<dbReference type="STRING" id="1450648.CLORY_25780"/>
<dbReference type="AlphaFoldDB" id="A0A1V4ILF9"/>
<keyword evidence="5" id="KW-0805">Transcription regulation</keyword>
<dbReference type="OrthoDB" id="2112800at2"/>
<evidence type="ECO:0000313" key="8">
    <source>
        <dbReference type="EMBL" id="OPJ60871.1"/>
    </source>
</evidence>
<evidence type="ECO:0000313" key="9">
    <source>
        <dbReference type="Proteomes" id="UP000190080"/>
    </source>
</evidence>
<evidence type="ECO:0000256" key="3">
    <source>
        <dbReference type="ARBA" id="ARBA00022491"/>
    </source>
</evidence>
<keyword evidence="9" id="KW-1185">Reference proteome</keyword>
<dbReference type="InterPro" id="IPR031316">
    <property type="entry name" value="FlgM_C"/>
</dbReference>
<dbReference type="GO" id="GO:0044781">
    <property type="term" value="P:bacterial-type flagellum organization"/>
    <property type="evidence" value="ECO:0007669"/>
    <property type="project" value="UniProtKB-KW"/>
</dbReference>
<organism evidence="8 9">
    <name type="scientific">Clostridium oryzae</name>
    <dbReference type="NCBI Taxonomy" id="1450648"/>
    <lineage>
        <taxon>Bacteria</taxon>
        <taxon>Bacillati</taxon>
        <taxon>Bacillota</taxon>
        <taxon>Clostridia</taxon>
        <taxon>Eubacteriales</taxon>
        <taxon>Clostridiaceae</taxon>
        <taxon>Clostridium</taxon>
    </lineage>
</organism>
<dbReference type="EMBL" id="MZGV01000027">
    <property type="protein sequence ID" value="OPJ60871.1"/>
    <property type="molecule type" value="Genomic_DNA"/>
</dbReference>
<evidence type="ECO:0000256" key="2">
    <source>
        <dbReference type="ARBA" id="ARBA00017823"/>
    </source>
</evidence>
<dbReference type="Pfam" id="PF04316">
    <property type="entry name" value="FlgM"/>
    <property type="match status" value="1"/>
</dbReference>
<comment type="similarity">
    <text evidence="1">Belongs to the FlgM family.</text>
</comment>
<keyword evidence="6" id="KW-0804">Transcription</keyword>
<evidence type="ECO:0000259" key="7">
    <source>
        <dbReference type="Pfam" id="PF04316"/>
    </source>
</evidence>
<evidence type="ECO:0000256" key="6">
    <source>
        <dbReference type="ARBA" id="ARBA00023163"/>
    </source>
</evidence>
<accession>A0A1V4ILF9</accession>
<dbReference type="InterPro" id="IPR007412">
    <property type="entry name" value="FlgM"/>
</dbReference>
<dbReference type="InterPro" id="IPR035890">
    <property type="entry name" value="Anti-sigma-28_factor_FlgM_sf"/>
</dbReference>
<name>A0A1V4ILF9_9CLOT</name>
<feature type="domain" description="Anti-sigma-28 factor FlgM C-terminal" evidence="7">
    <location>
        <begin position="32"/>
        <end position="84"/>
    </location>
</feature>
<evidence type="ECO:0000256" key="1">
    <source>
        <dbReference type="ARBA" id="ARBA00005322"/>
    </source>
</evidence>